<reference evidence="2 3" key="1">
    <citation type="submission" date="2019-05" db="EMBL/GenBank/DDBJ databases">
        <title>Another draft genome of Portunus trituberculatus and its Hox gene families provides insights of decapod evolution.</title>
        <authorList>
            <person name="Jeong J.-H."/>
            <person name="Song I."/>
            <person name="Kim S."/>
            <person name="Choi T."/>
            <person name="Kim D."/>
            <person name="Ryu S."/>
            <person name="Kim W."/>
        </authorList>
    </citation>
    <scope>NUCLEOTIDE SEQUENCE [LARGE SCALE GENOMIC DNA]</scope>
    <source>
        <tissue evidence="2">Muscle</tissue>
    </source>
</reference>
<feature type="region of interest" description="Disordered" evidence="1">
    <location>
        <begin position="1"/>
        <end position="30"/>
    </location>
</feature>
<protein>
    <submittedName>
        <fullName evidence="2">Uncharacterized protein</fullName>
    </submittedName>
</protein>
<evidence type="ECO:0000256" key="1">
    <source>
        <dbReference type="SAM" id="MobiDB-lite"/>
    </source>
</evidence>
<comment type="caution">
    <text evidence="2">The sequence shown here is derived from an EMBL/GenBank/DDBJ whole genome shotgun (WGS) entry which is preliminary data.</text>
</comment>
<accession>A0A5B7DSB8</accession>
<proteinExistence type="predicted"/>
<evidence type="ECO:0000313" key="2">
    <source>
        <dbReference type="EMBL" id="MPC24308.1"/>
    </source>
</evidence>
<name>A0A5B7DSB8_PORTR</name>
<organism evidence="2 3">
    <name type="scientific">Portunus trituberculatus</name>
    <name type="common">Swimming crab</name>
    <name type="synonym">Neptunus trituberculatus</name>
    <dbReference type="NCBI Taxonomy" id="210409"/>
    <lineage>
        <taxon>Eukaryota</taxon>
        <taxon>Metazoa</taxon>
        <taxon>Ecdysozoa</taxon>
        <taxon>Arthropoda</taxon>
        <taxon>Crustacea</taxon>
        <taxon>Multicrustacea</taxon>
        <taxon>Malacostraca</taxon>
        <taxon>Eumalacostraca</taxon>
        <taxon>Eucarida</taxon>
        <taxon>Decapoda</taxon>
        <taxon>Pleocyemata</taxon>
        <taxon>Brachyura</taxon>
        <taxon>Eubrachyura</taxon>
        <taxon>Portunoidea</taxon>
        <taxon>Portunidae</taxon>
        <taxon>Portuninae</taxon>
        <taxon>Portunus</taxon>
    </lineage>
</organism>
<keyword evidence="3" id="KW-1185">Reference proteome</keyword>
<dbReference type="EMBL" id="VSRR010001315">
    <property type="protein sequence ID" value="MPC24308.1"/>
    <property type="molecule type" value="Genomic_DNA"/>
</dbReference>
<dbReference type="Proteomes" id="UP000324222">
    <property type="component" value="Unassembled WGS sequence"/>
</dbReference>
<dbReference type="AlphaFoldDB" id="A0A5B7DSB8"/>
<gene>
    <name evidence="2" type="ORF">E2C01_017389</name>
</gene>
<evidence type="ECO:0000313" key="3">
    <source>
        <dbReference type="Proteomes" id="UP000324222"/>
    </source>
</evidence>
<sequence length="77" mass="8764">MRDEGACGEQARGVEKVREEEEEEEEEEEKRRISSACLYVGLAVNDGGSFYLFTGRFVCQGNRMSLVYIKQRAPGRL</sequence>